<evidence type="ECO:0000256" key="5">
    <source>
        <dbReference type="ARBA" id="ARBA00022723"/>
    </source>
</evidence>
<sequence>MAVPKRKQLHDEKPSTENQSTRRATRQHPTTADDEPPKQLRSGRTRAGASEKSSDSRTSKRKSDTYVAEPRPASRDGPRRTTAIPPPSIPSSPEETARTRRTVAAPPPPQQQPQSKSTRQTRREPNAGPTSPSQPRAHPVPVETPISPPKHPLQLQREQVRLASSALPPGQPQHAVEPPNPKTSQQSRILPGQTSPEKTLASSVAKPRSAVKTTPKRQSRPLKPPSTPGPDRNIDKVFLGNICFRAWYPSYYPKEVLADSAGNAGPEKDGQPTRQVGKVGGGKHAAPQPILERLLVCPCCFKYSRELATWWEHIRYCERKAHVPGRKVYTHPRTGVRQPRTHQAGGSDTATADTGKARRKGHVHEEAKPDPSAVSLDSEGEWSVWEVDGEKDGLFCQNLSLFAKLFLDNKSVFFDVTGFNYFLLVYTPKLALDGSRKEYPDPALGEGAPPAIARPQIVGFFSKEKVSWDNNNLACILVFPPWQRKGLGSLLMGVSYAISRREGVLGGPEKPISELGRKGYNRFWAGEIARWLLSLPASAPRAEKRRAAKDDKADHEVLVDIADCSEATWIVPEDCLQILRDMGLVEEAGLGPAKRSQNGTASSSDDPKHHGTADHSNHASSKSAATGSSHGGTGGEGEDVVKLVPRVRLDKAAVQKWVETHRISLERTCDPDGFIPGYAIRNLDDFE</sequence>
<evidence type="ECO:0000256" key="1">
    <source>
        <dbReference type="ARBA" id="ARBA00004123"/>
    </source>
</evidence>
<keyword evidence="9" id="KW-0805">Transcription regulation</keyword>
<dbReference type="Gene3D" id="1.10.10.10">
    <property type="entry name" value="Winged helix-like DNA-binding domain superfamily/Winged helix DNA-binding domain"/>
    <property type="match status" value="1"/>
</dbReference>
<evidence type="ECO:0000256" key="3">
    <source>
        <dbReference type="ARBA" id="ARBA00013184"/>
    </source>
</evidence>
<organism evidence="17 18">
    <name type="scientific">Microdochium trichocladiopsis</name>
    <dbReference type="NCBI Taxonomy" id="1682393"/>
    <lineage>
        <taxon>Eukaryota</taxon>
        <taxon>Fungi</taxon>
        <taxon>Dikarya</taxon>
        <taxon>Ascomycota</taxon>
        <taxon>Pezizomycotina</taxon>
        <taxon>Sordariomycetes</taxon>
        <taxon>Xylariomycetidae</taxon>
        <taxon>Xylariales</taxon>
        <taxon>Microdochiaceae</taxon>
        <taxon>Microdochium</taxon>
    </lineage>
</organism>
<dbReference type="EMBL" id="JAGTJQ010000006">
    <property type="protein sequence ID" value="KAH7029224.1"/>
    <property type="molecule type" value="Genomic_DNA"/>
</dbReference>
<feature type="region of interest" description="Disordered" evidence="15">
    <location>
        <begin position="591"/>
        <end position="639"/>
    </location>
</feature>
<evidence type="ECO:0000256" key="11">
    <source>
        <dbReference type="ARBA" id="ARBA00023242"/>
    </source>
</evidence>
<dbReference type="GO" id="GO:0008270">
    <property type="term" value="F:zinc ion binding"/>
    <property type="evidence" value="ECO:0007669"/>
    <property type="project" value="UniProtKB-KW"/>
</dbReference>
<keyword evidence="12" id="KW-0012">Acyltransferase</keyword>
<evidence type="ECO:0000256" key="10">
    <source>
        <dbReference type="ARBA" id="ARBA00023163"/>
    </source>
</evidence>
<dbReference type="Gene3D" id="3.30.60.60">
    <property type="entry name" value="N-acetyl transferase-like"/>
    <property type="match status" value="1"/>
</dbReference>
<name>A0A9P8Y4I0_9PEZI</name>
<dbReference type="PANTHER" id="PTHR10615:SF219">
    <property type="entry name" value="HISTONE ACETYLTRANSFERASE KAT5"/>
    <property type="match status" value="1"/>
</dbReference>
<feature type="region of interest" description="Disordered" evidence="15">
    <location>
        <begin position="1"/>
        <end position="234"/>
    </location>
</feature>
<evidence type="ECO:0000256" key="15">
    <source>
        <dbReference type="SAM" id="MobiDB-lite"/>
    </source>
</evidence>
<evidence type="ECO:0000313" key="18">
    <source>
        <dbReference type="Proteomes" id="UP000756346"/>
    </source>
</evidence>
<dbReference type="FunFam" id="3.40.630.30:FF:000067">
    <property type="entry name" value="Histone acetyltransferase"/>
    <property type="match status" value="1"/>
</dbReference>
<keyword evidence="7" id="KW-0862">Zinc</keyword>
<proteinExistence type="inferred from homology"/>
<comment type="caution">
    <text evidence="17">The sequence shown here is derived from an EMBL/GenBank/DDBJ whole genome shotgun (WGS) entry which is preliminary data.</text>
</comment>
<evidence type="ECO:0000256" key="4">
    <source>
        <dbReference type="ARBA" id="ARBA00022679"/>
    </source>
</evidence>
<evidence type="ECO:0000256" key="7">
    <source>
        <dbReference type="ARBA" id="ARBA00022833"/>
    </source>
</evidence>
<evidence type="ECO:0000256" key="12">
    <source>
        <dbReference type="ARBA" id="ARBA00023315"/>
    </source>
</evidence>
<evidence type="ECO:0000313" key="17">
    <source>
        <dbReference type="EMBL" id="KAH7029224.1"/>
    </source>
</evidence>
<dbReference type="PROSITE" id="PS51726">
    <property type="entry name" value="MYST_HAT"/>
    <property type="match status" value="1"/>
</dbReference>
<feature type="region of interest" description="Disordered" evidence="15">
    <location>
        <begin position="262"/>
        <end position="285"/>
    </location>
</feature>
<evidence type="ECO:0000256" key="9">
    <source>
        <dbReference type="ARBA" id="ARBA00023015"/>
    </source>
</evidence>
<comment type="function">
    <text evidence="13">Catalytic component of the NuA4 histone acetyltransferase (HAT) complex which is involved in epigenetic transcriptional activation of selected genes principally by acetylation of nucleosomal histones H4, H3, H2B, H2A and H2A variant H2A.Z. Acetylates histone H4 to form H4K5ac, H4K8ac, H4K12ac and H4K16ac, histone H3 to form H3K14ac, and histone H2A to form H2AK4ac and H2AK7ac. The NuA4 complex is involved in the DNA damage response and is required for chromosome segregation. The NuA4 complex plays a direct role in repair of DNA double-strand breaks (DSBs) through homologous recombination. Recruitment to promoters depends on H3K4me. Also acetylates non-histone proteins. In addition to protein acetyltransferase, can use different acyl-CoA substrates, such as 2-hydroxyisobutanoyl-CoA (2-hydroxyisobutyryl-CoA) or (2E)-butenoyl-CoA (crotonyl-CoA), and is able to mediate protein 2-hydroxyisobutyrylation and crotonylation, respectively.</text>
</comment>
<dbReference type="InterPro" id="IPR002717">
    <property type="entry name" value="HAT_MYST-type"/>
</dbReference>
<keyword evidence="18" id="KW-1185">Reference proteome</keyword>
<feature type="region of interest" description="Disordered" evidence="15">
    <location>
        <begin position="328"/>
        <end position="376"/>
    </location>
</feature>
<gene>
    <name evidence="17" type="ORF">B0I36DRAFT_325296</name>
</gene>
<feature type="domain" description="MYST-type HAT" evidence="16">
    <location>
        <begin position="229"/>
        <end position="592"/>
    </location>
</feature>
<feature type="compositionally biased region" description="Low complexity" evidence="15">
    <location>
        <begin position="618"/>
        <end position="628"/>
    </location>
</feature>
<comment type="subcellular location">
    <subcellularLocation>
        <location evidence="1">Nucleus</location>
    </subcellularLocation>
</comment>
<dbReference type="PANTHER" id="PTHR10615">
    <property type="entry name" value="HISTONE ACETYLTRANSFERASE"/>
    <property type="match status" value="1"/>
</dbReference>
<feature type="compositionally biased region" description="Polar residues" evidence="15">
    <location>
        <begin position="182"/>
        <end position="202"/>
    </location>
</feature>
<dbReference type="AlphaFoldDB" id="A0A9P8Y4I0"/>
<dbReference type="GeneID" id="70183764"/>
<reference evidence="17" key="1">
    <citation type="journal article" date="2021" name="Nat. Commun.">
        <title>Genetic determinants of endophytism in the Arabidopsis root mycobiome.</title>
        <authorList>
            <person name="Mesny F."/>
            <person name="Miyauchi S."/>
            <person name="Thiergart T."/>
            <person name="Pickel B."/>
            <person name="Atanasova L."/>
            <person name="Karlsson M."/>
            <person name="Huettel B."/>
            <person name="Barry K.W."/>
            <person name="Haridas S."/>
            <person name="Chen C."/>
            <person name="Bauer D."/>
            <person name="Andreopoulos W."/>
            <person name="Pangilinan J."/>
            <person name="LaButti K."/>
            <person name="Riley R."/>
            <person name="Lipzen A."/>
            <person name="Clum A."/>
            <person name="Drula E."/>
            <person name="Henrissat B."/>
            <person name="Kohler A."/>
            <person name="Grigoriev I.V."/>
            <person name="Martin F.M."/>
            <person name="Hacquard S."/>
        </authorList>
    </citation>
    <scope>NUCLEOTIDE SEQUENCE</scope>
    <source>
        <strain evidence="17">MPI-CAGE-CH-0230</strain>
    </source>
</reference>
<evidence type="ECO:0000256" key="13">
    <source>
        <dbReference type="ARBA" id="ARBA00045805"/>
    </source>
</evidence>
<dbReference type="InterPro" id="IPR036388">
    <property type="entry name" value="WH-like_DNA-bd_sf"/>
</dbReference>
<evidence type="ECO:0000256" key="6">
    <source>
        <dbReference type="ARBA" id="ARBA00022771"/>
    </source>
</evidence>
<keyword evidence="10" id="KW-0804">Transcription</keyword>
<feature type="compositionally biased region" description="Basic and acidic residues" evidence="15">
    <location>
        <begin position="605"/>
        <end position="617"/>
    </location>
</feature>
<feature type="compositionally biased region" description="Polar residues" evidence="15">
    <location>
        <begin position="16"/>
        <end position="30"/>
    </location>
</feature>
<dbReference type="GO" id="GO:0035267">
    <property type="term" value="C:NuA4 histone acetyltransferase complex"/>
    <property type="evidence" value="ECO:0007669"/>
    <property type="project" value="TreeGrafter"/>
</dbReference>
<dbReference type="GO" id="GO:0006355">
    <property type="term" value="P:regulation of DNA-templated transcription"/>
    <property type="evidence" value="ECO:0007669"/>
    <property type="project" value="InterPro"/>
</dbReference>
<dbReference type="Pfam" id="PF01853">
    <property type="entry name" value="MOZ_SAS"/>
    <property type="match status" value="1"/>
</dbReference>
<accession>A0A9P8Y4I0</accession>
<dbReference type="RefSeq" id="XP_046011512.1">
    <property type="nucleotide sequence ID" value="XM_046154218.1"/>
</dbReference>
<evidence type="ECO:0000256" key="8">
    <source>
        <dbReference type="ARBA" id="ARBA00022990"/>
    </source>
</evidence>
<comment type="similarity">
    <text evidence="2">Belongs to the MYST (SAS/MOZ) family.</text>
</comment>
<dbReference type="Proteomes" id="UP000756346">
    <property type="component" value="Unassembled WGS sequence"/>
</dbReference>
<dbReference type="Gene3D" id="3.40.630.30">
    <property type="match status" value="1"/>
</dbReference>
<keyword evidence="6" id="KW-0863">Zinc-finger</keyword>
<dbReference type="SUPFAM" id="SSF55729">
    <property type="entry name" value="Acyl-CoA N-acyltransferases (Nat)"/>
    <property type="match status" value="1"/>
</dbReference>
<dbReference type="GO" id="GO:0046972">
    <property type="term" value="F:histone H4K16 acetyltransferase activity"/>
    <property type="evidence" value="ECO:0007669"/>
    <property type="project" value="TreeGrafter"/>
</dbReference>
<keyword evidence="8" id="KW-0007">Acetylation</keyword>
<dbReference type="InterPro" id="IPR016181">
    <property type="entry name" value="Acyl_CoA_acyltransferase"/>
</dbReference>
<evidence type="ECO:0000259" key="16">
    <source>
        <dbReference type="PROSITE" id="PS51726"/>
    </source>
</evidence>
<evidence type="ECO:0000256" key="2">
    <source>
        <dbReference type="ARBA" id="ARBA00010107"/>
    </source>
</evidence>
<dbReference type="OrthoDB" id="787137at2759"/>
<feature type="active site" description="Proton donor/acceptor" evidence="14">
    <location>
        <position position="509"/>
    </location>
</feature>
<evidence type="ECO:0000256" key="14">
    <source>
        <dbReference type="PIRSR" id="PIRSR602717-51"/>
    </source>
</evidence>
<dbReference type="InterPro" id="IPR050603">
    <property type="entry name" value="MYST_HAT"/>
</dbReference>
<feature type="compositionally biased region" description="Basic and acidic residues" evidence="15">
    <location>
        <begin position="52"/>
        <end position="64"/>
    </location>
</feature>
<dbReference type="GO" id="GO:0005634">
    <property type="term" value="C:nucleus"/>
    <property type="evidence" value="ECO:0007669"/>
    <property type="project" value="UniProtKB-SubCell"/>
</dbReference>
<keyword evidence="4" id="KW-0808">Transferase</keyword>
<keyword evidence="11" id="KW-0539">Nucleus</keyword>
<feature type="compositionally biased region" description="Polar residues" evidence="15">
    <location>
        <begin position="595"/>
        <end position="604"/>
    </location>
</feature>
<keyword evidence="5" id="KW-0479">Metal-binding</keyword>
<protein>
    <recommendedName>
        <fullName evidence="3">histone acetyltransferase</fullName>
        <ecNumber evidence="3">2.3.1.48</ecNumber>
    </recommendedName>
</protein>
<dbReference type="EC" id="2.3.1.48" evidence="3"/>